<dbReference type="AlphaFoldDB" id="A0A0A9FJ91"/>
<name>A0A0A9FJ91_ARUDO</name>
<accession>A0A0A9FJ91</accession>
<protein>
    <submittedName>
        <fullName evidence="1">Uncharacterized protein</fullName>
    </submittedName>
</protein>
<reference evidence="1" key="2">
    <citation type="journal article" date="2015" name="Data Brief">
        <title>Shoot transcriptome of the giant reed, Arundo donax.</title>
        <authorList>
            <person name="Barrero R.A."/>
            <person name="Guerrero F.D."/>
            <person name="Moolhuijzen P."/>
            <person name="Goolsby J.A."/>
            <person name="Tidwell J."/>
            <person name="Bellgard S.E."/>
            <person name="Bellgard M.I."/>
        </authorList>
    </citation>
    <scope>NUCLEOTIDE SEQUENCE</scope>
    <source>
        <tissue evidence="1">Shoot tissue taken approximately 20 cm above the soil surface</tissue>
    </source>
</reference>
<reference evidence="1" key="1">
    <citation type="submission" date="2014-09" db="EMBL/GenBank/DDBJ databases">
        <authorList>
            <person name="Magalhaes I.L.F."/>
            <person name="Oliveira U."/>
            <person name="Santos F.R."/>
            <person name="Vidigal T.H.D.A."/>
            <person name="Brescovit A.D."/>
            <person name="Santos A.J."/>
        </authorList>
    </citation>
    <scope>NUCLEOTIDE SEQUENCE</scope>
    <source>
        <tissue evidence="1">Shoot tissue taken approximately 20 cm above the soil surface</tissue>
    </source>
</reference>
<organism evidence="1">
    <name type="scientific">Arundo donax</name>
    <name type="common">Giant reed</name>
    <name type="synonym">Donax arundinaceus</name>
    <dbReference type="NCBI Taxonomy" id="35708"/>
    <lineage>
        <taxon>Eukaryota</taxon>
        <taxon>Viridiplantae</taxon>
        <taxon>Streptophyta</taxon>
        <taxon>Embryophyta</taxon>
        <taxon>Tracheophyta</taxon>
        <taxon>Spermatophyta</taxon>
        <taxon>Magnoliopsida</taxon>
        <taxon>Liliopsida</taxon>
        <taxon>Poales</taxon>
        <taxon>Poaceae</taxon>
        <taxon>PACMAD clade</taxon>
        <taxon>Arundinoideae</taxon>
        <taxon>Arundineae</taxon>
        <taxon>Arundo</taxon>
    </lineage>
</organism>
<sequence>MEDRPKSAILAVHESSSRMLADLTSRWMMGGTA</sequence>
<evidence type="ECO:0000313" key="1">
    <source>
        <dbReference type="EMBL" id="JAE08353.1"/>
    </source>
</evidence>
<proteinExistence type="predicted"/>
<dbReference type="EMBL" id="GBRH01189543">
    <property type="protein sequence ID" value="JAE08353.1"/>
    <property type="molecule type" value="Transcribed_RNA"/>
</dbReference>